<dbReference type="PANTHER" id="PTHR14140:SF27">
    <property type="entry name" value="OS04G0289800 PROTEIN"/>
    <property type="match status" value="1"/>
</dbReference>
<dbReference type="InterPro" id="IPR036987">
    <property type="entry name" value="SRA-YDG_sf"/>
</dbReference>
<accession>A0AAN9TFN5</accession>
<feature type="domain" description="YDG" evidence="4">
    <location>
        <begin position="105"/>
        <end position="255"/>
    </location>
</feature>
<reference evidence="5 6" key="1">
    <citation type="submission" date="2024-03" db="EMBL/GenBank/DDBJ databases">
        <title>Adaptation during the transition from Ophiocordyceps entomopathogen to insect associate is accompanied by gene loss and intensified selection.</title>
        <authorList>
            <person name="Ward C.M."/>
            <person name="Onetto C.A."/>
            <person name="Borneman A.R."/>
        </authorList>
    </citation>
    <scope>NUCLEOTIDE SEQUENCE [LARGE SCALE GENOMIC DNA]</scope>
    <source>
        <strain evidence="5">AWRI1</strain>
        <tissue evidence="5">Single Adult Female</tissue>
    </source>
</reference>
<name>A0AAN9TFN5_9HEMI</name>
<evidence type="ECO:0000256" key="1">
    <source>
        <dbReference type="ARBA" id="ARBA00023242"/>
    </source>
</evidence>
<dbReference type="GO" id="GO:0016567">
    <property type="term" value="P:protein ubiquitination"/>
    <property type="evidence" value="ECO:0007669"/>
    <property type="project" value="TreeGrafter"/>
</dbReference>
<comment type="caution">
    <text evidence="5">The sequence shown here is derived from an EMBL/GenBank/DDBJ whole genome shotgun (WGS) entry which is preliminary data.</text>
</comment>
<dbReference type="InterPro" id="IPR045134">
    <property type="entry name" value="UHRF1/2-like"/>
</dbReference>
<dbReference type="InterPro" id="IPR015947">
    <property type="entry name" value="PUA-like_sf"/>
</dbReference>
<dbReference type="Proteomes" id="UP001367676">
    <property type="component" value="Unassembled WGS sequence"/>
</dbReference>
<dbReference type="Pfam" id="PF02182">
    <property type="entry name" value="SAD_SRA"/>
    <property type="match status" value="1"/>
</dbReference>
<evidence type="ECO:0000313" key="6">
    <source>
        <dbReference type="Proteomes" id="UP001367676"/>
    </source>
</evidence>
<feature type="compositionally biased region" description="Basic and acidic residues" evidence="3">
    <location>
        <begin position="308"/>
        <end position="319"/>
    </location>
</feature>
<dbReference type="AlphaFoldDB" id="A0AAN9TFN5"/>
<dbReference type="PROSITE" id="PS51015">
    <property type="entry name" value="YDG"/>
    <property type="match status" value="1"/>
</dbReference>
<dbReference type="SUPFAM" id="SSF88697">
    <property type="entry name" value="PUA domain-like"/>
    <property type="match status" value="1"/>
</dbReference>
<evidence type="ECO:0000256" key="3">
    <source>
        <dbReference type="SAM" id="MobiDB-lite"/>
    </source>
</evidence>
<keyword evidence="6" id="KW-1185">Reference proteome</keyword>
<dbReference type="GO" id="GO:0005634">
    <property type="term" value="C:nucleus"/>
    <property type="evidence" value="ECO:0007669"/>
    <property type="project" value="UniProtKB-SubCell"/>
</dbReference>
<dbReference type="GO" id="GO:0061630">
    <property type="term" value="F:ubiquitin protein ligase activity"/>
    <property type="evidence" value="ECO:0007669"/>
    <property type="project" value="TreeGrafter"/>
</dbReference>
<dbReference type="Gene3D" id="2.30.280.10">
    <property type="entry name" value="SRA-YDG"/>
    <property type="match status" value="1"/>
</dbReference>
<evidence type="ECO:0000256" key="2">
    <source>
        <dbReference type="PROSITE-ProRule" id="PRU00358"/>
    </source>
</evidence>
<dbReference type="GO" id="GO:0044027">
    <property type="term" value="P:negative regulation of gene expression via chromosomal CpG island methylation"/>
    <property type="evidence" value="ECO:0007669"/>
    <property type="project" value="TreeGrafter"/>
</dbReference>
<feature type="region of interest" description="Disordered" evidence="3">
    <location>
        <begin position="296"/>
        <end position="319"/>
    </location>
</feature>
<dbReference type="InterPro" id="IPR003105">
    <property type="entry name" value="SRA_YDG"/>
</dbReference>
<protein>
    <recommendedName>
        <fullName evidence="4">YDG domain-containing protein</fullName>
    </recommendedName>
</protein>
<comment type="subcellular location">
    <subcellularLocation>
        <location evidence="2">Nucleus</location>
    </subcellularLocation>
</comment>
<keyword evidence="1 2" id="KW-0539">Nucleus</keyword>
<gene>
    <name evidence="5" type="ORF">V9T40_001928</name>
</gene>
<evidence type="ECO:0000313" key="5">
    <source>
        <dbReference type="EMBL" id="KAK7590315.1"/>
    </source>
</evidence>
<dbReference type="EMBL" id="JBBCAQ010000022">
    <property type="protein sequence ID" value="KAK7590315.1"/>
    <property type="molecule type" value="Genomic_DNA"/>
</dbReference>
<evidence type="ECO:0000259" key="4">
    <source>
        <dbReference type="PROSITE" id="PS51015"/>
    </source>
</evidence>
<sequence length="432" mass="48905">MLDLDKNNQNLRLMRKRGSRRDEVLNTFNIGEVKEELVDYDSNLSLLIQSRKSVEFPIIKKWTSPRLRSVSCNRMNKSDETDSTSCNKSISPTSRIKHKLLNVYGEIEGVKIGDWWSSRLECSDVGVHRPAFANIHVGPDGAYSIALTGCYEYTDKGTHFEYSGSGCRDLRGSKDTKKKLTSSTQTKNPVVNCYNASLIKNFDTGNPIRVIRGYKLNSKFAPIRGYRYDGLYTVGKLWTCKGASGLVIFKFLMIRCENQLPVPWEPDFNLSKKHSMKQLPLVADKTATEDSVSQHQAMSSHSEIVDEESIRENKSKGYADDNKENSTINIADKLLSYDSFTVSSLLCADDSLPRINKRKLPRRSKTKQNSKKLCERSVENAEKECTAVTFSEVGEPSELFRGFSPEFYPRKIIILGFLIHDMQSKLTANQAV</sequence>
<organism evidence="5 6">
    <name type="scientific">Parthenolecanium corni</name>
    <dbReference type="NCBI Taxonomy" id="536013"/>
    <lineage>
        <taxon>Eukaryota</taxon>
        <taxon>Metazoa</taxon>
        <taxon>Ecdysozoa</taxon>
        <taxon>Arthropoda</taxon>
        <taxon>Hexapoda</taxon>
        <taxon>Insecta</taxon>
        <taxon>Pterygota</taxon>
        <taxon>Neoptera</taxon>
        <taxon>Paraneoptera</taxon>
        <taxon>Hemiptera</taxon>
        <taxon>Sternorrhyncha</taxon>
        <taxon>Coccoidea</taxon>
        <taxon>Coccidae</taxon>
        <taxon>Parthenolecanium</taxon>
    </lineage>
</organism>
<dbReference type="SMART" id="SM00466">
    <property type="entry name" value="SRA"/>
    <property type="match status" value="1"/>
</dbReference>
<dbReference type="PANTHER" id="PTHR14140">
    <property type="entry name" value="E3 UBIQUITIN-PROTEIN LIGASE UHRF-RELATED"/>
    <property type="match status" value="1"/>
</dbReference>
<proteinExistence type="predicted"/>